<dbReference type="SUPFAM" id="SSF111347">
    <property type="entry name" value="Rap/Ran-GAP"/>
    <property type="match status" value="1"/>
</dbReference>
<proteinExistence type="predicted"/>
<evidence type="ECO:0000256" key="2">
    <source>
        <dbReference type="SAM" id="MobiDB-lite"/>
    </source>
</evidence>
<organism evidence="4 5">
    <name type="scientific">Lepraria neglecta</name>
    <dbReference type="NCBI Taxonomy" id="209136"/>
    <lineage>
        <taxon>Eukaryota</taxon>
        <taxon>Fungi</taxon>
        <taxon>Dikarya</taxon>
        <taxon>Ascomycota</taxon>
        <taxon>Pezizomycotina</taxon>
        <taxon>Lecanoromycetes</taxon>
        <taxon>OSLEUM clade</taxon>
        <taxon>Lecanoromycetidae</taxon>
        <taxon>Lecanorales</taxon>
        <taxon>Lecanorineae</taxon>
        <taxon>Stereocaulaceae</taxon>
        <taxon>Lepraria</taxon>
    </lineage>
</organism>
<dbReference type="Pfam" id="PF03542">
    <property type="entry name" value="Tuberin"/>
    <property type="match status" value="1"/>
</dbReference>
<evidence type="ECO:0000256" key="1">
    <source>
        <dbReference type="ARBA" id="ARBA00022468"/>
    </source>
</evidence>
<dbReference type="InterPro" id="IPR016024">
    <property type="entry name" value="ARM-type_fold"/>
</dbReference>
<name>A0AAD9Z104_9LECA</name>
<feature type="compositionally biased region" description="Polar residues" evidence="2">
    <location>
        <begin position="834"/>
        <end position="850"/>
    </location>
</feature>
<dbReference type="GO" id="GO:0005096">
    <property type="term" value="F:GTPase activator activity"/>
    <property type="evidence" value="ECO:0007669"/>
    <property type="project" value="UniProtKB-KW"/>
</dbReference>
<comment type="caution">
    <text evidence="4">The sequence shown here is derived from an EMBL/GenBank/DDBJ whole genome shotgun (WGS) entry which is preliminary data.</text>
</comment>
<feature type="compositionally biased region" description="Basic and acidic residues" evidence="2">
    <location>
        <begin position="1"/>
        <end position="14"/>
    </location>
</feature>
<protein>
    <recommendedName>
        <fullName evidence="3">Rap-GAP domain-containing protein</fullName>
    </recommendedName>
</protein>
<feature type="region of interest" description="Disordered" evidence="2">
    <location>
        <begin position="1"/>
        <end position="38"/>
    </location>
</feature>
<dbReference type="GO" id="GO:0051056">
    <property type="term" value="P:regulation of small GTPase mediated signal transduction"/>
    <property type="evidence" value="ECO:0007669"/>
    <property type="project" value="InterPro"/>
</dbReference>
<dbReference type="InterPro" id="IPR018515">
    <property type="entry name" value="Tuberin-type_domain"/>
</dbReference>
<evidence type="ECO:0000313" key="4">
    <source>
        <dbReference type="EMBL" id="KAK3169531.1"/>
    </source>
</evidence>
<reference evidence="4" key="1">
    <citation type="submission" date="2022-11" db="EMBL/GenBank/DDBJ databases">
        <title>Chromosomal genome sequence assembly and mating type (MAT) locus characterization of the leprose asexual lichenized fungus Lepraria neglecta (Nyl.) Erichsen.</title>
        <authorList>
            <person name="Allen J.L."/>
            <person name="Pfeffer B."/>
        </authorList>
    </citation>
    <scope>NUCLEOTIDE SEQUENCE</scope>
    <source>
        <strain evidence="4">Allen 5258</strain>
    </source>
</reference>
<dbReference type="GO" id="GO:0005634">
    <property type="term" value="C:nucleus"/>
    <property type="evidence" value="ECO:0007669"/>
    <property type="project" value="InterPro"/>
</dbReference>
<dbReference type="Proteomes" id="UP001276659">
    <property type="component" value="Unassembled WGS sequence"/>
</dbReference>
<feature type="domain" description="Rap-GAP" evidence="3">
    <location>
        <begin position="1052"/>
        <end position="1302"/>
    </location>
</feature>
<feature type="region of interest" description="Disordered" evidence="2">
    <location>
        <begin position="827"/>
        <end position="850"/>
    </location>
</feature>
<dbReference type="PROSITE" id="PS50085">
    <property type="entry name" value="RAPGAP"/>
    <property type="match status" value="1"/>
</dbReference>
<dbReference type="InterPro" id="IPR000331">
    <property type="entry name" value="Rap/Ran_GAP_dom"/>
</dbReference>
<sequence>MQPDRRNAAEDDSSKLLGGRGSPGSTRRSQDRSKRSSSLVDPDEIFKIRIVRELGPALSLDQRIAAAHDICKDIHSYSADIIAAIWSVIEDWTSEDAPLKAREAAHVLLKTLYDLIVTSFSPSKASLQISALADLTRSGQYLEPFETELVIFLTSSLESLYTAAADARERQHGENKSKNASNKDSSSTDNLSSRTSGLPKDMLGEVKSLRDTFYLIDDIITHNWDAFQDAQLENMIESITSIARRTTAKKDLHGVVKVLRAIATRAKIPSNTLVPCIRVLCTIYGVPRISFEDELWICLKALLRSDLPRPEAQRTTMNTLLGSLTRVPTETEANQVVPMIRGTLFAVGRIAEDSDVAGLLIKQMEPLALGLGHLHITQPQLKDEVLLAAKSLLSIFDSLAEFSTICSPDFGNYTFDAFVADIETASQLSPLNLVEGSAEMPEQAVDCLIKMFLRCLPDSASKTSHLYEVLLAAAVPSNPINIRLKVTKLLSRLRCDSRGALEIIKLPDSQSLAGDLCRTEATASTTRSDEASSTRTSMYDRPQSIRKSRSSAIDMTKVVRSRSATRSSNLREEYSRATPPLWMYGGGKKGLPEDPPGGPSQVVYSDIPSPTDPFVLDISSWLDVVIQVLDNDSDWEIYSYILVHLPSQLTNRTLCARHVRQLQTLHNLVVDQLEKGSFHKPPRHTGMKMGDIALCLYHILTMLVPYHEQFGRRELDNAVRTFLAGISKYDRAGKCCIDALALCCHEIPSVVDRHIFNIIQKMSQKITQSLAVDILEFLAGLARLPEACSSATTKLPEGHSSEGGEDETFFKKVFGICISYIQSTREQRQKSADESQGQSGGRSNRQSATSGEIATSIEYHKATDVRVDLSEYIYILAYHVIIFWFLAIDINRRAQHVGWIAKELAWKDSFGNEVLEEQSQVILDMMHRTAYSNLGETEPGRAFAEPKETPIKKTWLVGMSIITVEVLPSLDIGQFTKRQASGTTHALYHHNTSRLPDHHVPDHNNASGLFAAEQVDVYPNHMFLQLCSTIAPIPIPLQPVVLPDDDFTKRALSSFDRTDTVDGHKAGVIYIGDGQSEESKILANTCGTEDYEEFLSGLGTAVQLQGAKFNTQGLDRVSNIDGTQTYAWRDRVTEIVFHVATMMPTDLENDPHSNNKKRHVGNDRVKIIYNNSGKAFNFDTFPSDFNNVNIVISPEAHTDGERTTERRKSHDAVKAEASVVDQSRFYKVQTLCSPDFPKLSLAATPKVVSTSALPAFVRQIALNASVFAHVWSETLGQAKYISSWRSRLQQINRLRERYSNSQTSANVSYPMPTNAPAYVEGNEWLGTVAMGGMTERDQLLMGLDFTRWT</sequence>
<dbReference type="Pfam" id="PF11864">
    <property type="entry name" value="DUF3384"/>
    <property type="match status" value="1"/>
</dbReference>
<dbReference type="InterPro" id="IPR035974">
    <property type="entry name" value="Rap/Ran-GAP_sf"/>
</dbReference>
<evidence type="ECO:0000313" key="5">
    <source>
        <dbReference type="Proteomes" id="UP001276659"/>
    </source>
</evidence>
<dbReference type="SUPFAM" id="SSF48371">
    <property type="entry name" value="ARM repeat"/>
    <property type="match status" value="1"/>
</dbReference>
<dbReference type="PANTHER" id="PTHR10063:SF0">
    <property type="entry name" value="TUBERIN"/>
    <property type="match status" value="1"/>
</dbReference>
<dbReference type="InterPro" id="IPR027107">
    <property type="entry name" value="Tuberin/Ral-act_asu"/>
</dbReference>
<feature type="compositionally biased region" description="Basic and acidic residues" evidence="2">
    <location>
        <begin position="168"/>
        <end position="177"/>
    </location>
</feature>
<dbReference type="Pfam" id="PF02145">
    <property type="entry name" value="Rap_GAP"/>
    <property type="match status" value="1"/>
</dbReference>
<dbReference type="PANTHER" id="PTHR10063">
    <property type="entry name" value="TUBERIN"/>
    <property type="match status" value="1"/>
</dbReference>
<feature type="region of interest" description="Disordered" evidence="2">
    <location>
        <begin position="520"/>
        <end position="558"/>
    </location>
</feature>
<dbReference type="Gene3D" id="3.40.50.11210">
    <property type="entry name" value="Rap/Ran-GAP"/>
    <property type="match status" value="1"/>
</dbReference>
<dbReference type="FunFam" id="3.40.50.11210:FF:000007">
    <property type="entry name" value="Tuberous sclerosis 2"/>
    <property type="match status" value="1"/>
</dbReference>
<evidence type="ECO:0000259" key="3">
    <source>
        <dbReference type="PROSITE" id="PS50085"/>
    </source>
</evidence>
<gene>
    <name evidence="4" type="ORF">OEA41_008915</name>
</gene>
<keyword evidence="5" id="KW-1185">Reference proteome</keyword>
<accession>A0AAD9Z104</accession>
<dbReference type="InterPro" id="IPR024584">
    <property type="entry name" value="Tuberin_N"/>
</dbReference>
<dbReference type="GO" id="GO:0005737">
    <property type="term" value="C:cytoplasm"/>
    <property type="evidence" value="ECO:0007669"/>
    <property type="project" value="TreeGrafter"/>
</dbReference>
<feature type="region of interest" description="Disordered" evidence="2">
    <location>
        <begin position="168"/>
        <end position="199"/>
    </location>
</feature>
<keyword evidence="1" id="KW-0343">GTPase activation</keyword>
<feature type="compositionally biased region" description="Low complexity" evidence="2">
    <location>
        <begin position="178"/>
        <end position="196"/>
    </location>
</feature>
<dbReference type="EMBL" id="JASNWA010000009">
    <property type="protein sequence ID" value="KAK3169531.1"/>
    <property type="molecule type" value="Genomic_DNA"/>
</dbReference>